<dbReference type="OrthoDB" id="280334at2"/>
<dbReference type="EMBL" id="RHIB01000001">
    <property type="protein sequence ID" value="RNA69590.1"/>
    <property type="molecule type" value="Genomic_DNA"/>
</dbReference>
<name>A0A3M7TVB6_9BACI</name>
<organism evidence="3 4">
    <name type="scientific">Alteribacter keqinensis</name>
    <dbReference type="NCBI Taxonomy" id="2483800"/>
    <lineage>
        <taxon>Bacteria</taxon>
        <taxon>Bacillati</taxon>
        <taxon>Bacillota</taxon>
        <taxon>Bacilli</taxon>
        <taxon>Bacillales</taxon>
        <taxon>Bacillaceae</taxon>
        <taxon>Alteribacter</taxon>
    </lineage>
</organism>
<keyword evidence="3" id="KW-0969">Cilium</keyword>
<comment type="caution">
    <text evidence="3">The sequence shown here is derived from an EMBL/GenBank/DDBJ whole genome shotgun (WGS) entry which is preliminary data.</text>
</comment>
<protein>
    <submittedName>
        <fullName evidence="3">Flagellar hook assembly protein FlgD</fullName>
    </submittedName>
</protein>
<evidence type="ECO:0000313" key="3">
    <source>
        <dbReference type="EMBL" id="RNA69590.1"/>
    </source>
</evidence>
<keyword evidence="3" id="KW-0966">Cell projection</keyword>
<keyword evidence="2" id="KW-1005">Bacterial flagellum biogenesis</keyword>
<dbReference type="Pfam" id="PF03963">
    <property type="entry name" value="FlgD"/>
    <property type="match status" value="1"/>
</dbReference>
<dbReference type="GO" id="GO:0044781">
    <property type="term" value="P:bacterial-type flagellum organization"/>
    <property type="evidence" value="ECO:0007669"/>
    <property type="project" value="UniProtKB-KW"/>
</dbReference>
<evidence type="ECO:0000313" key="4">
    <source>
        <dbReference type="Proteomes" id="UP000278746"/>
    </source>
</evidence>
<evidence type="ECO:0000256" key="2">
    <source>
        <dbReference type="ARBA" id="ARBA00022795"/>
    </source>
</evidence>
<keyword evidence="4" id="KW-1185">Reference proteome</keyword>
<dbReference type="AlphaFoldDB" id="A0A3M7TVB6"/>
<gene>
    <name evidence="3" type="primary">flgD</name>
    <name evidence="3" type="ORF">EBO34_06540</name>
</gene>
<accession>A0A3M7TVB6</accession>
<dbReference type="RefSeq" id="WP_122897107.1">
    <property type="nucleotide sequence ID" value="NZ_RHIB01000001.1"/>
</dbReference>
<comment type="similarity">
    <text evidence="1">Belongs to the FlgD family.</text>
</comment>
<sequence length="149" mass="16712">MVTSVTDSLYLEDYKKQQSSRGTTDLDKDAFLKILITQLQNQDPMNPMEDKEFIAQMAQFSSLEQMTNIHSTLEKIANTSQSQPFASYGDMIGKKIEWEKEGKNEDGTTKLERTSGLVTTVSFKDGNTSFIVDGEHHLSPKDVLSISLP</sequence>
<evidence type="ECO:0000256" key="1">
    <source>
        <dbReference type="ARBA" id="ARBA00010577"/>
    </source>
</evidence>
<proteinExistence type="inferred from homology"/>
<dbReference type="NCBIfam" id="NF007197">
    <property type="entry name" value="PRK09618.1"/>
    <property type="match status" value="1"/>
</dbReference>
<reference evidence="3 4" key="1">
    <citation type="submission" date="2018-10" db="EMBL/GenBank/DDBJ databases">
        <title>Bacillus Keqinensis sp. nov., a moderately halophilic bacterium isolated from a saline-alkaline lake.</title>
        <authorList>
            <person name="Wang H."/>
        </authorList>
    </citation>
    <scope>NUCLEOTIDE SEQUENCE [LARGE SCALE GENOMIC DNA]</scope>
    <source>
        <strain evidence="3 4">KQ-3</strain>
    </source>
</reference>
<dbReference type="InterPro" id="IPR005648">
    <property type="entry name" value="FlgD"/>
</dbReference>
<keyword evidence="3" id="KW-0282">Flagellum</keyword>
<dbReference type="Proteomes" id="UP000278746">
    <property type="component" value="Unassembled WGS sequence"/>
</dbReference>